<feature type="domain" description="Integral membrane bound transporter" evidence="6">
    <location>
        <begin position="9"/>
        <end position="129"/>
    </location>
</feature>
<sequence>MSAIAAIVAYLPTQALGLREGFWAAITALAVAQTEFAAARSVARDQFVGAAIGGVIGLCVYLAVGQNLPSYAGAVLLSIVACWLARVASAARLSAITATIILLVPHVGTAQQMLASRVFEVSWGVCAAISTVWVVTRINKRLGIKV</sequence>
<name>A0AA37HP75_9HYPH</name>
<keyword evidence="8" id="KW-1185">Reference proteome</keyword>
<feature type="transmembrane region" description="Helical" evidence="5">
    <location>
        <begin position="70"/>
        <end position="88"/>
    </location>
</feature>
<evidence type="ECO:0000256" key="5">
    <source>
        <dbReference type="SAM" id="Phobius"/>
    </source>
</evidence>
<evidence type="ECO:0000256" key="4">
    <source>
        <dbReference type="ARBA" id="ARBA00023136"/>
    </source>
</evidence>
<dbReference type="Proteomes" id="UP001055108">
    <property type="component" value="Unassembled WGS sequence"/>
</dbReference>
<dbReference type="Pfam" id="PF13515">
    <property type="entry name" value="FUSC_2"/>
    <property type="match status" value="1"/>
</dbReference>
<keyword evidence="4 5" id="KW-0472">Membrane</keyword>
<evidence type="ECO:0000256" key="3">
    <source>
        <dbReference type="ARBA" id="ARBA00022989"/>
    </source>
</evidence>
<feature type="transmembrane region" description="Helical" evidence="5">
    <location>
        <begin position="95"/>
        <end position="115"/>
    </location>
</feature>
<dbReference type="GO" id="GO:0016020">
    <property type="term" value="C:membrane"/>
    <property type="evidence" value="ECO:0007669"/>
    <property type="project" value="UniProtKB-SubCell"/>
</dbReference>
<evidence type="ECO:0000313" key="7">
    <source>
        <dbReference type="EMBL" id="GJD79100.1"/>
    </source>
</evidence>
<dbReference type="InterPro" id="IPR049453">
    <property type="entry name" value="Memb_transporter_dom"/>
</dbReference>
<evidence type="ECO:0000313" key="8">
    <source>
        <dbReference type="Proteomes" id="UP001055108"/>
    </source>
</evidence>
<dbReference type="EMBL" id="BPQM01000052">
    <property type="protein sequence ID" value="GJD79100.1"/>
    <property type="molecule type" value="Genomic_DNA"/>
</dbReference>
<keyword evidence="3 5" id="KW-1133">Transmembrane helix</keyword>
<comment type="caution">
    <text evidence="7">The sequence shown here is derived from an EMBL/GenBank/DDBJ whole genome shotgun (WGS) entry which is preliminary data.</text>
</comment>
<evidence type="ECO:0000256" key="1">
    <source>
        <dbReference type="ARBA" id="ARBA00004141"/>
    </source>
</evidence>
<protein>
    <recommendedName>
        <fullName evidence="6">Integral membrane bound transporter domain-containing protein</fullName>
    </recommendedName>
</protein>
<dbReference type="AlphaFoldDB" id="A0AA37HP75"/>
<evidence type="ECO:0000256" key="2">
    <source>
        <dbReference type="ARBA" id="ARBA00022692"/>
    </source>
</evidence>
<comment type="subcellular location">
    <subcellularLocation>
        <location evidence="1">Membrane</location>
        <topology evidence="1">Multi-pass membrane protein</topology>
    </subcellularLocation>
</comment>
<keyword evidence="2 5" id="KW-0812">Transmembrane</keyword>
<feature type="transmembrane region" description="Helical" evidence="5">
    <location>
        <begin position="46"/>
        <end position="64"/>
    </location>
</feature>
<accession>A0AA37HP75</accession>
<feature type="transmembrane region" description="Helical" evidence="5">
    <location>
        <begin position="121"/>
        <end position="138"/>
    </location>
</feature>
<reference evidence="7" key="1">
    <citation type="journal article" date="2016" name="Front. Microbiol.">
        <title>Genome Sequence of the Piezophilic, Mesophilic Sulfate-Reducing Bacterium Desulfovibrio indicus J2T.</title>
        <authorList>
            <person name="Cao J."/>
            <person name="Maignien L."/>
            <person name="Shao Z."/>
            <person name="Alain K."/>
            <person name="Jebbar M."/>
        </authorList>
    </citation>
    <scope>NUCLEOTIDE SEQUENCE</scope>
    <source>
        <strain evidence="7">NBRC 103626</strain>
    </source>
</reference>
<reference evidence="7" key="2">
    <citation type="submission" date="2021-08" db="EMBL/GenBank/DDBJ databases">
        <authorList>
            <person name="Tani A."/>
            <person name="Ola A."/>
            <person name="Ogura Y."/>
            <person name="Katsura K."/>
            <person name="Hayashi T."/>
        </authorList>
    </citation>
    <scope>NUCLEOTIDE SEQUENCE</scope>
    <source>
        <strain evidence="7">NBRC 103626</strain>
    </source>
</reference>
<evidence type="ECO:0000259" key="6">
    <source>
        <dbReference type="Pfam" id="PF13515"/>
    </source>
</evidence>
<gene>
    <name evidence="7" type="ORF">NBEOAGPD_2321</name>
</gene>
<organism evidence="7 8">
    <name type="scientific">Methylobacterium gregans</name>
    <dbReference type="NCBI Taxonomy" id="374424"/>
    <lineage>
        <taxon>Bacteria</taxon>
        <taxon>Pseudomonadati</taxon>
        <taxon>Pseudomonadota</taxon>
        <taxon>Alphaproteobacteria</taxon>
        <taxon>Hyphomicrobiales</taxon>
        <taxon>Methylobacteriaceae</taxon>
        <taxon>Methylobacterium</taxon>
    </lineage>
</organism>
<proteinExistence type="predicted"/>